<dbReference type="WBParaSite" id="ACOC_0001013901-mRNA-1">
    <property type="protein sequence ID" value="ACOC_0001013901-mRNA-1"/>
    <property type="gene ID" value="ACOC_0001013901"/>
</dbReference>
<gene>
    <name evidence="2" type="ORF">ACOC_LOCUS10140</name>
</gene>
<protein>
    <submittedName>
        <fullName evidence="2 4">Uncharacterized protein</fullName>
    </submittedName>
</protein>
<feature type="compositionally biased region" description="Basic residues" evidence="1">
    <location>
        <begin position="48"/>
        <end position="59"/>
    </location>
</feature>
<proteinExistence type="predicted"/>
<evidence type="ECO:0000313" key="2">
    <source>
        <dbReference type="EMBL" id="VDM61725.1"/>
    </source>
</evidence>
<evidence type="ECO:0000313" key="4">
    <source>
        <dbReference type="WBParaSite" id="ACOC_0001013901-mRNA-1"/>
    </source>
</evidence>
<organism evidence="4">
    <name type="scientific">Angiostrongylus costaricensis</name>
    <name type="common">Nematode worm</name>
    <dbReference type="NCBI Taxonomy" id="334426"/>
    <lineage>
        <taxon>Eukaryota</taxon>
        <taxon>Metazoa</taxon>
        <taxon>Ecdysozoa</taxon>
        <taxon>Nematoda</taxon>
        <taxon>Chromadorea</taxon>
        <taxon>Rhabditida</taxon>
        <taxon>Rhabditina</taxon>
        <taxon>Rhabditomorpha</taxon>
        <taxon>Strongyloidea</taxon>
        <taxon>Metastrongylidae</taxon>
        <taxon>Angiostrongylus</taxon>
    </lineage>
</organism>
<sequence length="80" mass="8935">MANKAGMEELPNREDARGKHPFAIHNSVTVFLQNAAVRMSHKLEHVTLKKTRHESKKTRNGPPVSMRTSTTVGLLLGFLD</sequence>
<dbReference type="Proteomes" id="UP000267027">
    <property type="component" value="Unassembled WGS sequence"/>
</dbReference>
<name>A0A0R3PVQ7_ANGCS</name>
<accession>A0A0R3PVQ7</accession>
<evidence type="ECO:0000256" key="1">
    <source>
        <dbReference type="SAM" id="MobiDB-lite"/>
    </source>
</evidence>
<evidence type="ECO:0000313" key="3">
    <source>
        <dbReference type="Proteomes" id="UP000267027"/>
    </source>
</evidence>
<dbReference type="AlphaFoldDB" id="A0A0R3PVQ7"/>
<feature type="region of interest" description="Disordered" evidence="1">
    <location>
        <begin position="48"/>
        <end position="68"/>
    </location>
</feature>
<dbReference type="EMBL" id="UYYA01004416">
    <property type="protein sequence ID" value="VDM61725.1"/>
    <property type="molecule type" value="Genomic_DNA"/>
</dbReference>
<reference evidence="2 3" key="2">
    <citation type="submission" date="2018-11" db="EMBL/GenBank/DDBJ databases">
        <authorList>
            <consortium name="Pathogen Informatics"/>
        </authorList>
    </citation>
    <scope>NUCLEOTIDE SEQUENCE [LARGE SCALE GENOMIC DNA]</scope>
    <source>
        <strain evidence="2 3">Costa Rica</strain>
    </source>
</reference>
<keyword evidence="3" id="KW-1185">Reference proteome</keyword>
<reference evidence="4" key="1">
    <citation type="submission" date="2017-02" db="UniProtKB">
        <authorList>
            <consortium name="WormBaseParasite"/>
        </authorList>
    </citation>
    <scope>IDENTIFICATION</scope>
</reference>